<reference evidence="1 2" key="1">
    <citation type="journal article" date="2019" name="Genome Biol. Evol.">
        <title>Insights into the evolution of the New World diploid cottons (Gossypium, subgenus Houzingenia) based on genome sequencing.</title>
        <authorList>
            <person name="Grover C.E."/>
            <person name="Arick M.A. 2nd"/>
            <person name="Thrash A."/>
            <person name="Conover J.L."/>
            <person name="Sanders W.S."/>
            <person name="Peterson D.G."/>
            <person name="Frelichowski J.E."/>
            <person name="Scheffler J.A."/>
            <person name="Scheffler B.E."/>
            <person name="Wendel J.F."/>
        </authorList>
    </citation>
    <scope>NUCLEOTIDE SEQUENCE [LARGE SCALE GENOMIC DNA]</scope>
    <source>
        <strain evidence="1">6</strain>
        <tissue evidence="1">Leaf</tissue>
    </source>
</reference>
<comment type="caution">
    <text evidence="1">The sequence shown here is derived from an EMBL/GenBank/DDBJ whole genome shotgun (WGS) entry which is preliminary data.</text>
</comment>
<accession>A0A7J9IQS4</accession>
<name>A0A7J9IQS4_9ROSI</name>
<proteinExistence type="predicted"/>
<sequence length="24" mass="2846">MSMEWAELSVFIEDITLVRSLNFD</sequence>
<dbReference type="AlphaFoldDB" id="A0A7J9IQS4"/>
<dbReference type="Proteomes" id="UP000593575">
    <property type="component" value="Unassembled WGS sequence"/>
</dbReference>
<keyword evidence="2" id="KW-1185">Reference proteome</keyword>
<feature type="non-terminal residue" evidence="1">
    <location>
        <position position="24"/>
    </location>
</feature>
<evidence type="ECO:0000313" key="1">
    <source>
        <dbReference type="EMBL" id="MBA0824499.1"/>
    </source>
</evidence>
<dbReference type="EMBL" id="JABFAE010000003">
    <property type="protein sequence ID" value="MBA0824499.1"/>
    <property type="molecule type" value="Genomic_DNA"/>
</dbReference>
<protein>
    <submittedName>
        <fullName evidence="1">Uncharacterized protein</fullName>
    </submittedName>
</protein>
<evidence type="ECO:0000313" key="2">
    <source>
        <dbReference type="Proteomes" id="UP000593575"/>
    </source>
</evidence>
<organism evidence="1 2">
    <name type="scientific">Gossypium armourianum</name>
    <dbReference type="NCBI Taxonomy" id="34283"/>
    <lineage>
        <taxon>Eukaryota</taxon>
        <taxon>Viridiplantae</taxon>
        <taxon>Streptophyta</taxon>
        <taxon>Embryophyta</taxon>
        <taxon>Tracheophyta</taxon>
        <taxon>Spermatophyta</taxon>
        <taxon>Magnoliopsida</taxon>
        <taxon>eudicotyledons</taxon>
        <taxon>Gunneridae</taxon>
        <taxon>Pentapetalae</taxon>
        <taxon>rosids</taxon>
        <taxon>malvids</taxon>
        <taxon>Malvales</taxon>
        <taxon>Malvaceae</taxon>
        <taxon>Malvoideae</taxon>
        <taxon>Gossypium</taxon>
    </lineage>
</organism>
<gene>
    <name evidence="1" type="ORF">Goarm_021169</name>
</gene>